<dbReference type="PANTHER" id="PTHR30055">
    <property type="entry name" value="HTH-TYPE TRANSCRIPTIONAL REGULATOR RUTR"/>
    <property type="match status" value="1"/>
</dbReference>
<dbReference type="PANTHER" id="PTHR30055:SF146">
    <property type="entry name" value="HTH-TYPE TRANSCRIPTIONAL DUAL REGULATOR CECR"/>
    <property type="match status" value="1"/>
</dbReference>
<feature type="transmembrane region" description="Helical" evidence="3">
    <location>
        <begin position="156"/>
        <end position="173"/>
    </location>
</feature>
<dbReference type="AlphaFoldDB" id="A0A1H5L3N5"/>
<keyword evidence="3" id="KW-0812">Transmembrane</keyword>
<dbReference type="InterPro" id="IPR023772">
    <property type="entry name" value="DNA-bd_HTH_TetR-type_CS"/>
</dbReference>
<reference evidence="5 6" key="1">
    <citation type="submission" date="2016-10" db="EMBL/GenBank/DDBJ databases">
        <authorList>
            <person name="de Groot N.N."/>
        </authorList>
    </citation>
    <scope>NUCLEOTIDE SEQUENCE [LARGE SCALE GENOMIC DNA]</scope>
    <source>
        <strain evidence="5 6">DSM 22274</strain>
    </source>
</reference>
<dbReference type="InterPro" id="IPR001647">
    <property type="entry name" value="HTH_TetR"/>
</dbReference>
<dbReference type="Gene3D" id="1.10.357.10">
    <property type="entry name" value="Tetracycline Repressor, domain 2"/>
    <property type="match status" value="1"/>
</dbReference>
<evidence type="ECO:0000256" key="2">
    <source>
        <dbReference type="PROSITE-ProRule" id="PRU00335"/>
    </source>
</evidence>
<dbReference type="InterPro" id="IPR050109">
    <property type="entry name" value="HTH-type_TetR-like_transc_reg"/>
</dbReference>
<dbReference type="GO" id="GO:0003700">
    <property type="term" value="F:DNA-binding transcription factor activity"/>
    <property type="evidence" value="ECO:0007669"/>
    <property type="project" value="TreeGrafter"/>
</dbReference>
<dbReference type="PROSITE" id="PS50977">
    <property type="entry name" value="HTH_TETR_2"/>
    <property type="match status" value="1"/>
</dbReference>
<protein>
    <submittedName>
        <fullName evidence="5">DNA-binding transcriptional regulator, AcrR family</fullName>
    </submittedName>
</protein>
<dbReference type="SUPFAM" id="SSF48498">
    <property type="entry name" value="Tetracyclin repressor-like, C-terminal domain"/>
    <property type="match status" value="1"/>
</dbReference>
<proteinExistence type="predicted"/>
<feature type="DNA-binding region" description="H-T-H motif" evidence="2">
    <location>
        <begin position="34"/>
        <end position="53"/>
    </location>
</feature>
<gene>
    <name evidence="5" type="ORF">SAMN04489740_2291</name>
</gene>
<evidence type="ECO:0000313" key="5">
    <source>
        <dbReference type="EMBL" id="SEE71682.1"/>
    </source>
</evidence>
<dbReference type="PRINTS" id="PR00455">
    <property type="entry name" value="HTHTETR"/>
</dbReference>
<dbReference type="Pfam" id="PF17931">
    <property type="entry name" value="TetR_C_23"/>
    <property type="match status" value="1"/>
</dbReference>
<dbReference type="RefSeq" id="WP_074713272.1">
    <property type="nucleotide sequence ID" value="NZ_FNTV01000001.1"/>
</dbReference>
<name>A0A1H5L3N5_9MICC</name>
<keyword evidence="3" id="KW-0472">Membrane</keyword>
<keyword evidence="3" id="KW-1133">Transmembrane helix</keyword>
<dbReference type="Proteomes" id="UP000182725">
    <property type="component" value="Unassembled WGS sequence"/>
</dbReference>
<keyword evidence="1 2" id="KW-0238">DNA-binding</keyword>
<dbReference type="InterPro" id="IPR009057">
    <property type="entry name" value="Homeodomain-like_sf"/>
</dbReference>
<dbReference type="SUPFAM" id="SSF46689">
    <property type="entry name" value="Homeodomain-like"/>
    <property type="match status" value="1"/>
</dbReference>
<evidence type="ECO:0000259" key="4">
    <source>
        <dbReference type="PROSITE" id="PS50977"/>
    </source>
</evidence>
<feature type="domain" description="HTH tetR-type" evidence="4">
    <location>
        <begin position="11"/>
        <end position="71"/>
    </location>
</feature>
<dbReference type="EMBL" id="FNTV01000001">
    <property type="protein sequence ID" value="SEE71682.1"/>
    <property type="molecule type" value="Genomic_DNA"/>
</dbReference>
<dbReference type="InterPro" id="IPR036271">
    <property type="entry name" value="Tet_transcr_reg_TetR-rel_C_sf"/>
</dbReference>
<dbReference type="PROSITE" id="PS01081">
    <property type="entry name" value="HTH_TETR_1"/>
    <property type="match status" value="1"/>
</dbReference>
<evidence type="ECO:0000256" key="1">
    <source>
        <dbReference type="ARBA" id="ARBA00023125"/>
    </source>
</evidence>
<dbReference type="Pfam" id="PF00440">
    <property type="entry name" value="TetR_N"/>
    <property type="match status" value="1"/>
</dbReference>
<dbReference type="GO" id="GO:0000976">
    <property type="term" value="F:transcription cis-regulatory region binding"/>
    <property type="evidence" value="ECO:0007669"/>
    <property type="project" value="TreeGrafter"/>
</dbReference>
<dbReference type="InterPro" id="IPR041673">
    <property type="entry name" value="TetR_C_23"/>
</dbReference>
<evidence type="ECO:0000256" key="3">
    <source>
        <dbReference type="SAM" id="Phobius"/>
    </source>
</evidence>
<evidence type="ECO:0000313" key="6">
    <source>
        <dbReference type="Proteomes" id="UP000182725"/>
    </source>
</evidence>
<sequence length="221" mass="23934">MAGKATEGKSAQTRALVLQTALSMFRSKGFAKTTMRAIASEADVSLGSAYYYFASKDELVLELYRESVAEQRAAASAALANTQGLVDRLRLAIHAGVDALTPYHGFGGAFISSALPPQSATNPFGEASSQARENAVGIFSDVIEGAKVPPFLRPHLPELLWLAYMGVVLFWVYDRSDHQRRTRTLIDGAAPLIARLVSLSRLPVVKPMVEEALALKKKVQQ</sequence>
<organism evidence="5 6">
    <name type="scientific">Arthrobacter alpinus</name>
    <dbReference type="NCBI Taxonomy" id="656366"/>
    <lineage>
        <taxon>Bacteria</taxon>
        <taxon>Bacillati</taxon>
        <taxon>Actinomycetota</taxon>
        <taxon>Actinomycetes</taxon>
        <taxon>Micrococcales</taxon>
        <taxon>Micrococcaceae</taxon>
        <taxon>Arthrobacter</taxon>
    </lineage>
</organism>
<accession>A0A1H5L3N5</accession>